<dbReference type="Pfam" id="PF13095">
    <property type="entry name" value="FTA2"/>
    <property type="match status" value="1"/>
</dbReference>
<dbReference type="InterPro" id="IPR025213">
    <property type="entry name" value="Sim4_Fta2"/>
</dbReference>
<evidence type="ECO:0000256" key="1">
    <source>
        <dbReference type="SAM" id="MobiDB-lite"/>
    </source>
</evidence>
<accession>A0A0D9NZ71</accession>
<evidence type="ECO:0000313" key="4">
    <source>
        <dbReference type="Proteomes" id="UP000054544"/>
    </source>
</evidence>
<dbReference type="STRING" id="1291518.A0A0D9NZ71"/>
<feature type="compositionally biased region" description="Basic and acidic residues" evidence="1">
    <location>
        <begin position="142"/>
        <end position="161"/>
    </location>
</feature>
<feature type="chain" id="PRO_5002342056" evidence="2">
    <location>
        <begin position="19"/>
        <end position="508"/>
    </location>
</feature>
<reference evidence="4" key="1">
    <citation type="journal article" date="2014" name="BMC Genomics">
        <title>The genome sequence of the biocontrol fungus Metarhizium anisopliae and comparative genomics of Metarhizium species.</title>
        <authorList>
            <person name="Pattemore J.A."/>
            <person name="Hane J.K."/>
            <person name="Williams A.H."/>
            <person name="Wilson B.A."/>
            <person name="Stodart B.J."/>
            <person name="Ash G.J."/>
        </authorList>
    </citation>
    <scope>NUCLEOTIDE SEQUENCE [LARGE SCALE GENOMIC DNA]</scope>
    <source>
        <strain evidence="4">BRIP 53293</strain>
    </source>
</reference>
<protein>
    <submittedName>
        <fullName evidence="3">Uncharacterized protein</fullName>
    </submittedName>
</protein>
<organism evidence="3 4">
    <name type="scientific">Metarhizium anisopliae BRIP 53293</name>
    <dbReference type="NCBI Taxonomy" id="1291518"/>
    <lineage>
        <taxon>Eukaryota</taxon>
        <taxon>Fungi</taxon>
        <taxon>Dikarya</taxon>
        <taxon>Ascomycota</taxon>
        <taxon>Pezizomycotina</taxon>
        <taxon>Sordariomycetes</taxon>
        <taxon>Hypocreomycetidae</taxon>
        <taxon>Hypocreales</taxon>
        <taxon>Clavicipitaceae</taxon>
        <taxon>Metarhizium</taxon>
    </lineage>
</organism>
<gene>
    <name evidence="3" type="ORF">H634G_04943</name>
</gene>
<keyword evidence="2" id="KW-0732">Signal</keyword>
<evidence type="ECO:0000313" key="3">
    <source>
        <dbReference type="EMBL" id="KJK79352.1"/>
    </source>
</evidence>
<feature type="region of interest" description="Disordered" evidence="1">
    <location>
        <begin position="141"/>
        <end position="161"/>
    </location>
</feature>
<dbReference type="EMBL" id="KE384730">
    <property type="protein sequence ID" value="KJK79352.1"/>
    <property type="molecule type" value="Genomic_DNA"/>
</dbReference>
<dbReference type="OrthoDB" id="3432781at2759"/>
<feature type="signal peptide" evidence="2">
    <location>
        <begin position="1"/>
        <end position="18"/>
    </location>
</feature>
<proteinExistence type="predicted"/>
<dbReference type="Proteomes" id="UP000054544">
    <property type="component" value="Unassembled WGS sequence"/>
</dbReference>
<evidence type="ECO:0000256" key="2">
    <source>
        <dbReference type="SAM" id="SignalP"/>
    </source>
</evidence>
<keyword evidence="4" id="KW-1185">Reference proteome</keyword>
<sequence length="508" mass="57366">MKGLAFITAAVFAGQAFAMPPPSQQYKRAEEDNSVVKLEEEAYGIWINACPSLNIPSLYCMNHVWEQCVGLFSETIGEIQKGQIRNKDDLEKFDADVKACIKPRDPATDAGLCYDKKLSGEACQKYAKEFREKNKYILGIEQGDKPQEEQRPNKAYSREDVKKAVDGPKLPPFDFQGPQAIKFIEHMGEGLHSHVFKVEILGQLYALKLFRFPNDCDWEGLPECGTKEFEELGEGQEYRELYSALYNYAEPFTCECRAYGRIQESGHETLALKCYGYVLLDEQHERRMMAQFQHPSSGVCLDFNGSIDASIPDDVRWRFVGKSGRPPPIRGIVKELGVPDEENLRPAVARSILRDIIRMQKLGIIGIDVMDVQIVSGKLCDFSTAITTPHFLTTPEINPHLTAEMVSLMEFATFDKALSDYKRFDDMIREWNRFGGKARPISITAFPGGRGCGLKYNLRNKAARERIFTYVDPRSTVIKWSGARGLSTTGGHLQETQTTDLYAIFVAL</sequence>
<dbReference type="AlphaFoldDB" id="A0A0D9NZ71"/>
<name>A0A0D9NZ71_METAN</name>